<dbReference type="InterPro" id="IPR003593">
    <property type="entry name" value="AAA+_ATPase"/>
</dbReference>
<keyword evidence="5" id="KW-0804">Transcription</keyword>
<dbReference type="GO" id="GO:0043565">
    <property type="term" value="F:sequence-specific DNA binding"/>
    <property type="evidence" value="ECO:0007669"/>
    <property type="project" value="InterPro"/>
</dbReference>
<keyword evidence="10" id="KW-1185">Reference proteome</keyword>
<dbReference type="Pfam" id="PF02954">
    <property type="entry name" value="HTH_8"/>
    <property type="match status" value="1"/>
</dbReference>
<dbReference type="Proteomes" id="UP000198942">
    <property type="component" value="Unassembled WGS sequence"/>
</dbReference>
<keyword evidence="6" id="KW-0597">Phosphoprotein</keyword>
<evidence type="ECO:0000256" key="2">
    <source>
        <dbReference type="ARBA" id="ARBA00022840"/>
    </source>
</evidence>
<dbReference type="InterPro" id="IPR011006">
    <property type="entry name" value="CheY-like_superfamily"/>
</dbReference>
<protein>
    <submittedName>
        <fullName evidence="9">DNA-binding transcriptional response regulator, NtrC family, contains REC, AAA-type ATPase, and a Fis-type DNA-binding domains</fullName>
    </submittedName>
</protein>
<dbReference type="PANTHER" id="PTHR32071">
    <property type="entry name" value="TRANSCRIPTIONAL REGULATORY PROTEIN"/>
    <property type="match status" value="1"/>
</dbReference>
<dbReference type="Pfam" id="PF25601">
    <property type="entry name" value="AAA_lid_14"/>
    <property type="match status" value="1"/>
</dbReference>
<dbReference type="InterPro" id="IPR001789">
    <property type="entry name" value="Sig_transdc_resp-reg_receiver"/>
</dbReference>
<feature type="domain" description="Response regulatory" evidence="8">
    <location>
        <begin position="6"/>
        <end position="120"/>
    </location>
</feature>
<evidence type="ECO:0000256" key="3">
    <source>
        <dbReference type="ARBA" id="ARBA00023015"/>
    </source>
</evidence>
<evidence type="ECO:0000256" key="6">
    <source>
        <dbReference type="PROSITE-ProRule" id="PRU00169"/>
    </source>
</evidence>
<dbReference type="SMART" id="SM00448">
    <property type="entry name" value="REC"/>
    <property type="match status" value="1"/>
</dbReference>
<dbReference type="Gene3D" id="1.10.8.60">
    <property type="match status" value="1"/>
</dbReference>
<feature type="modified residue" description="4-aspartylphosphate" evidence="6">
    <location>
        <position position="56"/>
    </location>
</feature>
<dbReference type="EMBL" id="FOCL01000001">
    <property type="protein sequence ID" value="SEM82289.1"/>
    <property type="molecule type" value="Genomic_DNA"/>
</dbReference>
<keyword evidence="3" id="KW-0805">Transcription regulation</keyword>
<dbReference type="InterPro" id="IPR025943">
    <property type="entry name" value="Sigma_54_int_dom_ATP-bd_2"/>
</dbReference>
<dbReference type="Gene3D" id="3.40.50.2300">
    <property type="match status" value="1"/>
</dbReference>
<evidence type="ECO:0000256" key="1">
    <source>
        <dbReference type="ARBA" id="ARBA00022741"/>
    </source>
</evidence>
<dbReference type="InterPro" id="IPR025944">
    <property type="entry name" value="Sigma_54_int_dom_CS"/>
</dbReference>
<dbReference type="PROSITE" id="PS50110">
    <property type="entry name" value="RESPONSE_REGULATORY"/>
    <property type="match status" value="1"/>
</dbReference>
<keyword evidence="1" id="KW-0547">Nucleotide-binding</keyword>
<gene>
    <name evidence="9" type="ORF">SAMN05192574_101920</name>
</gene>
<dbReference type="Gene3D" id="3.40.50.300">
    <property type="entry name" value="P-loop containing nucleotide triphosphate hydrolases"/>
    <property type="match status" value="1"/>
</dbReference>
<dbReference type="InterPro" id="IPR009057">
    <property type="entry name" value="Homeodomain-like_sf"/>
</dbReference>
<evidence type="ECO:0000313" key="9">
    <source>
        <dbReference type="EMBL" id="SEM82289.1"/>
    </source>
</evidence>
<dbReference type="OrthoDB" id="9767722at2"/>
<dbReference type="PROSITE" id="PS00675">
    <property type="entry name" value="SIGMA54_INTERACT_1"/>
    <property type="match status" value="1"/>
</dbReference>
<dbReference type="InterPro" id="IPR002078">
    <property type="entry name" value="Sigma_54_int"/>
</dbReference>
<dbReference type="SUPFAM" id="SSF46689">
    <property type="entry name" value="Homeodomain-like"/>
    <property type="match status" value="1"/>
</dbReference>
<evidence type="ECO:0000256" key="5">
    <source>
        <dbReference type="ARBA" id="ARBA00023163"/>
    </source>
</evidence>
<reference evidence="10" key="1">
    <citation type="submission" date="2016-10" db="EMBL/GenBank/DDBJ databases">
        <authorList>
            <person name="Varghese N."/>
            <person name="Submissions S."/>
        </authorList>
    </citation>
    <scope>NUCLEOTIDE SEQUENCE [LARGE SCALE GENOMIC DNA]</scope>
    <source>
        <strain evidence="10">Gh-48</strain>
    </source>
</reference>
<dbReference type="RefSeq" id="WP_091208198.1">
    <property type="nucleotide sequence ID" value="NZ_FOCL01000001.1"/>
</dbReference>
<sequence length="466" mass="52146">MKYKAKILIVEDQYIEANNLEVLLRRAGYRVCSIARSVAEAVEIIKKELPDLVLIDIQLKGRQTGIDLGGLLSRKNIAFIYLSGNSKQQILDAAKTTRPYGFLAKPYREKDILIMLEVALYAHSENQSLNRPQSSAVDQKATDYLISDVIGQSSSMVELHKNIMRVAHSNVSVLICGESGTGKELIARNIHLLSPRCKNPMISVNCAALPASLIEAELFGYEKGAFTNALDKRAGRFEQADGGTIFLDEIGELPLEMQSKFLRVLQEKEIEVIGGTTKKVDVRVVAATNRNLQEEMVAGRFRADLYYRLNVFPLNSPPLRERKDDLPLLVNHFITKLSRIENSKVAGVSEQAMQEIMNYDWPGNVRELENLIHRHILLSGESMIRSFGNLTAQPAKPGSGTDYMRTIEEVEREHILAVLMKCNWKVYGPGGAAEILGIKVPTLNSRLKKLNIEKTGLKKNSRPYKS</sequence>
<keyword evidence="2" id="KW-0067">ATP-binding</keyword>
<dbReference type="PROSITE" id="PS00676">
    <property type="entry name" value="SIGMA54_INTERACT_2"/>
    <property type="match status" value="1"/>
</dbReference>
<dbReference type="InterPro" id="IPR002197">
    <property type="entry name" value="HTH_Fis"/>
</dbReference>
<dbReference type="SUPFAM" id="SSF52540">
    <property type="entry name" value="P-loop containing nucleoside triphosphate hydrolases"/>
    <property type="match status" value="1"/>
</dbReference>
<dbReference type="GO" id="GO:0005524">
    <property type="term" value="F:ATP binding"/>
    <property type="evidence" value="ECO:0007669"/>
    <property type="project" value="UniProtKB-KW"/>
</dbReference>
<dbReference type="SUPFAM" id="SSF52172">
    <property type="entry name" value="CheY-like"/>
    <property type="match status" value="1"/>
</dbReference>
<evidence type="ECO:0000256" key="4">
    <source>
        <dbReference type="ARBA" id="ARBA00023125"/>
    </source>
</evidence>
<dbReference type="GO" id="GO:0006355">
    <property type="term" value="P:regulation of DNA-templated transcription"/>
    <property type="evidence" value="ECO:0007669"/>
    <property type="project" value="InterPro"/>
</dbReference>
<proteinExistence type="predicted"/>
<dbReference type="CDD" id="cd17534">
    <property type="entry name" value="REC_DC-like"/>
    <property type="match status" value="1"/>
</dbReference>
<dbReference type="STRING" id="551995.SAMN05192574_101920"/>
<evidence type="ECO:0000313" key="10">
    <source>
        <dbReference type="Proteomes" id="UP000198942"/>
    </source>
</evidence>
<evidence type="ECO:0000259" key="8">
    <source>
        <dbReference type="PROSITE" id="PS50110"/>
    </source>
</evidence>
<accession>A0A1H8BII3</accession>
<dbReference type="CDD" id="cd00009">
    <property type="entry name" value="AAA"/>
    <property type="match status" value="1"/>
</dbReference>
<dbReference type="PANTHER" id="PTHR32071:SF57">
    <property type="entry name" value="C4-DICARBOXYLATE TRANSPORT TRANSCRIPTIONAL REGULATORY PROTEIN DCTD"/>
    <property type="match status" value="1"/>
</dbReference>
<dbReference type="FunFam" id="3.40.50.300:FF:000006">
    <property type="entry name" value="DNA-binding transcriptional regulator NtrC"/>
    <property type="match status" value="1"/>
</dbReference>
<dbReference type="GO" id="GO:0000160">
    <property type="term" value="P:phosphorelay signal transduction system"/>
    <property type="evidence" value="ECO:0007669"/>
    <property type="project" value="InterPro"/>
</dbReference>
<organism evidence="9 10">
    <name type="scientific">Mucilaginibacter gossypiicola</name>
    <dbReference type="NCBI Taxonomy" id="551995"/>
    <lineage>
        <taxon>Bacteria</taxon>
        <taxon>Pseudomonadati</taxon>
        <taxon>Bacteroidota</taxon>
        <taxon>Sphingobacteriia</taxon>
        <taxon>Sphingobacteriales</taxon>
        <taxon>Sphingobacteriaceae</taxon>
        <taxon>Mucilaginibacter</taxon>
    </lineage>
</organism>
<dbReference type="PROSITE" id="PS50045">
    <property type="entry name" value="SIGMA54_INTERACT_4"/>
    <property type="match status" value="1"/>
</dbReference>
<dbReference type="SMART" id="SM00382">
    <property type="entry name" value="AAA"/>
    <property type="match status" value="1"/>
</dbReference>
<dbReference type="Pfam" id="PF00072">
    <property type="entry name" value="Response_reg"/>
    <property type="match status" value="1"/>
</dbReference>
<dbReference type="AlphaFoldDB" id="A0A1H8BII3"/>
<dbReference type="Gene3D" id="1.10.10.60">
    <property type="entry name" value="Homeodomain-like"/>
    <property type="match status" value="1"/>
</dbReference>
<name>A0A1H8BII3_9SPHI</name>
<dbReference type="InterPro" id="IPR027417">
    <property type="entry name" value="P-loop_NTPase"/>
</dbReference>
<dbReference type="InterPro" id="IPR025662">
    <property type="entry name" value="Sigma_54_int_dom_ATP-bd_1"/>
</dbReference>
<dbReference type="InterPro" id="IPR058031">
    <property type="entry name" value="AAA_lid_NorR"/>
</dbReference>
<feature type="domain" description="Sigma-54 factor interaction" evidence="7">
    <location>
        <begin position="149"/>
        <end position="377"/>
    </location>
</feature>
<dbReference type="Pfam" id="PF00158">
    <property type="entry name" value="Sigma54_activat"/>
    <property type="match status" value="1"/>
</dbReference>
<evidence type="ECO:0000259" key="7">
    <source>
        <dbReference type="PROSITE" id="PS50045"/>
    </source>
</evidence>
<keyword evidence="4 9" id="KW-0238">DNA-binding</keyword>
<dbReference type="PROSITE" id="PS00688">
    <property type="entry name" value="SIGMA54_INTERACT_3"/>
    <property type="match status" value="1"/>
</dbReference>